<protein>
    <submittedName>
        <fullName evidence="2">Uncharacterized protein</fullName>
    </submittedName>
</protein>
<evidence type="ECO:0000313" key="2">
    <source>
        <dbReference type="EMBL" id="SOD80908.1"/>
    </source>
</evidence>
<proteinExistence type="predicted"/>
<name>A0A286FCD8_9BACT</name>
<evidence type="ECO:0000313" key="3">
    <source>
        <dbReference type="Proteomes" id="UP000219452"/>
    </source>
</evidence>
<keyword evidence="3" id="KW-1185">Reference proteome</keyword>
<dbReference type="AlphaFoldDB" id="A0A286FCD8"/>
<accession>A0A286FCD8</accession>
<organism evidence="2 3">
    <name type="scientific">Spirosoma fluviale</name>
    <dbReference type="NCBI Taxonomy" id="1597977"/>
    <lineage>
        <taxon>Bacteria</taxon>
        <taxon>Pseudomonadati</taxon>
        <taxon>Bacteroidota</taxon>
        <taxon>Cytophagia</taxon>
        <taxon>Cytophagales</taxon>
        <taxon>Cytophagaceae</taxon>
        <taxon>Spirosoma</taxon>
    </lineage>
</organism>
<reference evidence="3" key="1">
    <citation type="submission" date="2017-09" db="EMBL/GenBank/DDBJ databases">
        <authorList>
            <person name="Varghese N."/>
            <person name="Submissions S."/>
        </authorList>
    </citation>
    <scope>NUCLEOTIDE SEQUENCE [LARGE SCALE GENOMIC DNA]</scope>
    <source>
        <strain evidence="3">DSM 29961</strain>
    </source>
</reference>
<evidence type="ECO:0000256" key="1">
    <source>
        <dbReference type="SAM" id="MobiDB-lite"/>
    </source>
</evidence>
<dbReference type="RefSeq" id="WP_097125227.1">
    <property type="nucleotide sequence ID" value="NZ_OCNH01000001.1"/>
</dbReference>
<dbReference type="Proteomes" id="UP000219452">
    <property type="component" value="Unassembled WGS sequence"/>
</dbReference>
<gene>
    <name evidence="2" type="ORF">SAMN06269250_1607</name>
</gene>
<sequence>MNPLFDSPGTLGRWKRQHGVGKATPNVEKVPSYILRSQLKRRLIDQKDTIMPLLKEAAPHKYSKMNRYGFDPVVMNLGEDPFRRFVELVEQIGLVDAYIKILTPGFNYKK</sequence>
<feature type="region of interest" description="Disordered" evidence="1">
    <location>
        <begin position="1"/>
        <end position="24"/>
    </location>
</feature>
<dbReference type="EMBL" id="OCNH01000001">
    <property type="protein sequence ID" value="SOD80908.1"/>
    <property type="molecule type" value="Genomic_DNA"/>
</dbReference>